<evidence type="ECO:0000313" key="2">
    <source>
        <dbReference type="EMBL" id="MBB4806576.1"/>
    </source>
</evidence>
<feature type="chain" id="PRO_5032941136" description="Heme-binding HmuY-like protein" evidence="1">
    <location>
        <begin position="23"/>
        <end position="266"/>
    </location>
</feature>
<dbReference type="EMBL" id="JACHLE010000002">
    <property type="protein sequence ID" value="MBB4806576.1"/>
    <property type="molecule type" value="Genomic_DNA"/>
</dbReference>
<name>A0A840KBK2_9FLAO</name>
<evidence type="ECO:0000256" key="1">
    <source>
        <dbReference type="SAM" id="SignalP"/>
    </source>
</evidence>
<organism evidence="2 3">
    <name type="scientific">Chryseobacterium defluvii</name>
    <dbReference type="NCBI Taxonomy" id="160396"/>
    <lineage>
        <taxon>Bacteria</taxon>
        <taxon>Pseudomonadati</taxon>
        <taxon>Bacteroidota</taxon>
        <taxon>Flavobacteriia</taxon>
        <taxon>Flavobacteriales</taxon>
        <taxon>Weeksellaceae</taxon>
        <taxon>Chryseobacterium group</taxon>
        <taxon>Chryseobacterium</taxon>
    </lineage>
</organism>
<keyword evidence="3" id="KW-1185">Reference proteome</keyword>
<comment type="caution">
    <text evidence="2">The sequence shown here is derived from an EMBL/GenBank/DDBJ whole genome shotgun (WGS) entry which is preliminary data.</text>
</comment>
<dbReference type="RefSeq" id="WP_184188151.1">
    <property type="nucleotide sequence ID" value="NZ_JACHLE010000002.1"/>
</dbReference>
<dbReference type="Proteomes" id="UP000592180">
    <property type="component" value="Unassembled WGS sequence"/>
</dbReference>
<proteinExistence type="predicted"/>
<gene>
    <name evidence="2" type="ORF">HNP38_001872</name>
</gene>
<evidence type="ECO:0000313" key="3">
    <source>
        <dbReference type="Proteomes" id="UP000592180"/>
    </source>
</evidence>
<dbReference type="AlphaFoldDB" id="A0A840KBK2"/>
<sequence>MKKILFLLIGCLMFFACREAEADNYEGDSMLNFNKGVAGNGFVLNSQTYSDYKISYGSIKAVEGSHQVKLVFDATQSTAVLGTDFDILDDTDDLGAGETGGEFTIRIYKAPATQDGKTATFKLQSGSLPNAGFDQTYKLNMSLTCPIANFVGIFDNTETWWYNAPGGQFEIKENPSVANQLIIDDFFDVGYDLILNYNPTTFAVSVPEGQETGYIHPSYGMIKVKSSTDGALVSSFNPCTRKLTVYMNYYVPAGTFGNQKEVFQGI</sequence>
<dbReference type="PROSITE" id="PS51257">
    <property type="entry name" value="PROKAR_LIPOPROTEIN"/>
    <property type="match status" value="1"/>
</dbReference>
<reference evidence="2 3" key="1">
    <citation type="submission" date="2020-08" db="EMBL/GenBank/DDBJ databases">
        <title>Functional genomics of gut bacteria from endangered species of beetles.</title>
        <authorList>
            <person name="Carlos-Shanley C."/>
        </authorList>
    </citation>
    <scope>NUCLEOTIDE SEQUENCE [LARGE SCALE GENOMIC DNA]</scope>
    <source>
        <strain evidence="2 3">S00151</strain>
    </source>
</reference>
<evidence type="ECO:0008006" key="4">
    <source>
        <dbReference type="Google" id="ProtNLM"/>
    </source>
</evidence>
<accession>A0A840KBK2</accession>
<feature type="signal peptide" evidence="1">
    <location>
        <begin position="1"/>
        <end position="22"/>
    </location>
</feature>
<keyword evidence="1" id="KW-0732">Signal</keyword>
<protein>
    <recommendedName>
        <fullName evidence="4">Heme-binding HmuY-like protein</fullName>
    </recommendedName>
</protein>